<dbReference type="GO" id="GO:0008299">
    <property type="term" value="P:isoprenoid biosynthetic process"/>
    <property type="evidence" value="ECO:0007669"/>
    <property type="project" value="InterPro"/>
</dbReference>
<dbReference type="Pfam" id="PF00348">
    <property type="entry name" value="polyprenyl_synt"/>
    <property type="match status" value="1"/>
</dbReference>
<keyword evidence="5" id="KW-0460">Magnesium</keyword>
<dbReference type="AlphaFoldDB" id="A0A6J7TNP3"/>
<organism evidence="7">
    <name type="scientific">freshwater metagenome</name>
    <dbReference type="NCBI Taxonomy" id="449393"/>
    <lineage>
        <taxon>unclassified sequences</taxon>
        <taxon>metagenomes</taxon>
        <taxon>ecological metagenomes</taxon>
    </lineage>
</organism>
<dbReference type="Gene3D" id="1.10.600.10">
    <property type="entry name" value="Farnesyl Diphosphate Synthase"/>
    <property type="match status" value="1"/>
</dbReference>
<comment type="cofactor">
    <cofactor evidence="1">
        <name>Mg(2+)</name>
        <dbReference type="ChEBI" id="CHEBI:18420"/>
    </cofactor>
</comment>
<dbReference type="PROSITE" id="PS00444">
    <property type="entry name" value="POLYPRENYL_SYNTHASE_2"/>
    <property type="match status" value="1"/>
</dbReference>
<dbReference type="SFLD" id="SFLDG01017">
    <property type="entry name" value="Polyprenyl_Transferase_Like"/>
    <property type="match status" value="1"/>
</dbReference>
<evidence type="ECO:0000313" key="6">
    <source>
        <dbReference type="EMBL" id="CAB4638650.1"/>
    </source>
</evidence>
<dbReference type="GO" id="GO:0004659">
    <property type="term" value="F:prenyltransferase activity"/>
    <property type="evidence" value="ECO:0007669"/>
    <property type="project" value="InterPro"/>
</dbReference>
<dbReference type="PANTHER" id="PTHR12001:SF69">
    <property type="entry name" value="ALL TRANS-POLYPRENYL-DIPHOSPHATE SYNTHASE PDSS1"/>
    <property type="match status" value="1"/>
</dbReference>
<accession>A0A6J7TNP3</accession>
<evidence type="ECO:0000256" key="4">
    <source>
        <dbReference type="ARBA" id="ARBA00022723"/>
    </source>
</evidence>
<proteinExistence type="inferred from homology"/>
<dbReference type="EMBL" id="CAFBQJ010000225">
    <property type="protein sequence ID" value="CAB5054276.1"/>
    <property type="molecule type" value="Genomic_DNA"/>
</dbReference>
<dbReference type="PANTHER" id="PTHR12001">
    <property type="entry name" value="GERANYLGERANYL PYROPHOSPHATE SYNTHASE"/>
    <property type="match status" value="1"/>
</dbReference>
<dbReference type="InterPro" id="IPR008949">
    <property type="entry name" value="Isoprenoid_synthase_dom_sf"/>
</dbReference>
<keyword evidence="3" id="KW-0808">Transferase</keyword>
<dbReference type="GO" id="GO:0046872">
    <property type="term" value="F:metal ion binding"/>
    <property type="evidence" value="ECO:0007669"/>
    <property type="project" value="UniProtKB-KW"/>
</dbReference>
<dbReference type="InterPro" id="IPR033749">
    <property type="entry name" value="Polyprenyl_synt_CS"/>
</dbReference>
<dbReference type="SUPFAM" id="SSF48576">
    <property type="entry name" value="Terpenoid synthases"/>
    <property type="match status" value="1"/>
</dbReference>
<name>A0A6J7TNP3_9ZZZZ</name>
<gene>
    <name evidence="6" type="ORF">UFOPK1960_01165</name>
    <name evidence="7" type="ORF">UFOPK4275_01114</name>
</gene>
<evidence type="ECO:0000256" key="2">
    <source>
        <dbReference type="ARBA" id="ARBA00006706"/>
    </source>
</evidence>
<sequence>MASVKTPDAYLTEIASHLLLAGGKRLRPMFSVVASQVAGGPTTEEAIQGGISCELVHLGSLYHDDVMDESPTRRGVETVNAKWGNLQAILAGDFLLARASEIAASLGTEVAALLARTIGRLCEGQIEELRHTYNVARPLESYLSSISGKTASLYSTAARIGGLVSKFDRGLVNALTAYGEAFGMVFQIVDDVLDLSATDAQLGKPSGHDMVEGVYTLPVLYTLANGGVPASELADVLGKPLNVAERDKALSIVRSNGGIEAAIELAEMYVEAAEEACQDLPNTAATVALRFAPNALLASVR</sequence>
<reference evidence="7" key="1">
    <citation type="submission" date="2020-05" db="EMBL/GenBank/DDBJ databases">
        <authorList>
            <person name="Chiriac C."/>
            <person name="Salcher M."/>
            <person name="Ghai R."/>
            <person name="Kavagutti S V."/>
        </authorList>
    </citation>
    <scope>NUCLEOTIDE SEQUENCE</scope>
</reference>
<comment type="similarity">
    <text evidence="2">Belongs to the FPP/GGPP synthase family.</text>
</comment>
<protein>
    <submittedName>
        <fullName evidence="7">Unannotated protein</fullName>
    </submittedName>
</protein>
<evidence type="ECO:0000313" key="7">
    <source>
        <dbReference type="EMBL" id="CAB5054276.1"/>
    </source>
</evidence>
<evidence type="ECO:0000256" key="1">
    <source>
        <dbReference type="ARBA" id="ARBA00001946"/>
    </source>
</evidence>
<evidence type="ECO:0000256" key="3">
    <source>
        <dbReference type="ARBA" id="ARBA00022679"/>
    </source>
</evidence>
<evidence type="ECO:0000256" key="5">
    <source>
        <dbReference type="ARBA" id="ARBA00022842"/>
    </source>
</evidence>
<dbReference type="CDD" id="cd00685">
    <property type="entry name" value="Trans_IPPS_HT"/>
    <property type="match status" value="1"/>
</dbReference>
<dbReference type="SFLD" id="SFLDS00005">
    <property type="entry name" value="Isoprenoid_Synthase_Type_I"/>
    <property type="match status" value="1"/>
</dbReference>
<dbReference type="EMBL" id="CAEZVL010000212">
    <property type="protein sequence ID" value="CAB4638650.1"/>
    <property type="molecule type" value="Genomic_DNA"/>
</dbReference>
<dbReference type="InterPro" id="IPR000092">
    <property type="entry name" value="Polyprenyl_synt"/>
</dbReference>
<keyword evidence="4" id="KW-0479">Metal-binding</keyword>